<dbReference type="EMBL" id="GGEC01006636">
    <property type="protein sequence ID" value="MBW87119.1"/>
    <property type="molecule type" value="Transcribed_RNA"/>
</dbReference>
<accession>A0A2P2J0V8</accession>
<dbReference type="AlphaFoldDB" id="A0A2P2J0V8"/>
<protein>
    <submittedName>
        <fullName evidence="1">Uncharacterized protein</fullName>
    </submittedName>
</protein>
<sequence length="40" mass="4698">MRIVRYSNSLSTLHSLSLQHQTCRFGLIHSTAIQIFYLVY</sequence>
<proteinExistence type="predicted"/>
<organism evidence="1">
    <name type="scientific">Rhizophora mucronata</name>
    <name type="common">Asiatic mangrove</name>
    <dbReference type="NCBI Taxonomy" id="61149"/>
    <lineage>
        <taxon>Eukaryota</taxon>
        <taxon>Viridiplantae</taxon>
        <taxon>Streptophyta</taxon>
        <taxon>Embryophyta</taxon>
        <taxon>Tracheophyta</taxon>
        <taxon>Spermatophyta</taxon>
        <taxon>Magnoliopsida</taxon>
        <taxon>eudicotyledons</taxon>
        <taxon>Gunneridae</taxon>
        <taxon>Pentapetalae</taxon>
        <taxon>rosids</taxon>
        <taxon>fabids</taxon>
        <taxon>Malpighiales</taxon>
        <taxon>Rhizophoraceae</taxon>
        <taxon>Rhizophora</taxon>
    </lineage>
</organism>
<evidence type="ECO:0000313" key="1">
    <source>
        <dbReference type="EMBL" id="MBW87119.1"/>
    </source>
</evidence>
<name>A0A2P2J0V8_RHIMU</name>
<reference evidence="1" key="1">
    <citation type="submission" date="2018-02" db="EMBL/GenBank/DDBJ databases">
        <title>Rhizophora mucronata_Transcriptome.</title>
        <authorList>
            <person name="Meera S.P."/>
            <person name="Sreeshan A."/>
            <person name="Augustine A."/>
        </authorList>
    </citation>
    <scope>NUCLEOTIDE SEQUENCE</scope>
    <source>
        <tissue evidence="1">Leaf</tissue>
    </source>
</reference>